<dbReference type="Proteomes" id="UP000663829">
    <property type="component" value="Unassembled WGS sequence"/>
</dbReference>
<evidence type="ECO:0000313" key="4">
    <source>
        <dbReference type="EMBL" id="CAF4580051.1"/>
    </source>
</evidence>
<evidence type="ECO:0000256" key="1">
    <source>
        <dbReference type="SAM" id="Coils"/>
    </source>
</evidence>
<sequence length="202" mass="23788">YFPESSSSITLLIPTFGDQYPFIEYLKSNLEEYFEEEISQNELEMRKDETDEKREMSINTLREEEQLERTMALNGRIKTRMTKKTELSPQPEDVSSSLISEPKSAIEERKREEEVYHPKTIGETYDFRENLSQAEEDGIKQILDQMTETERDLLKENVRRARDNIVAWLNRTIQNNKLQAISTANIENLEQELNDESKKTIT</sequence>
<dbReference type="AlphaFoldDB" id="A0A816EDH5"/>
<dbReference type="EMBL" id="CAJOBC010122350">
    <property type="protein sequence ID" value="CAF4580051.1"/>
    <property type="molecule type" value="Genomic_DNA"/>
</dbReference>
<organism evidence="3 5">
    <name type="scientific">Didymodactylos carnosus</name>
    <dbReference type="NCBI Taxonomy" id="1234261"/>
    <lineage>
        <taxon>Eukaryota</taxon>
        <taxon>Metazoa</taxon>
        <taxon>Spiralia</taxon>
        <taxon>Gnathifera</taxon>
        <taxon>Rotifera</taxon>
        <taxon>Eurotatoria</taxon>
        <taxon>Bdelloidea</taxon>
        <taxon>Philodinida</taxon>
        <taxon>Philodinidae</taxon>
        <taxon>Didymodactylos</taxon>
    </lineage>
</organism>
<feature type="coiled-coil region" evidence="1">
    <location>
        <begin position="151"/>
        <end position="199"/>
    </location>
</feature>
<evidence type="ECO:0000313" key="3">
    <source>
        <dbReference type="EMBL" id="CAF1651282.1"/>
    </source>
</evidence>
<feature type="region of interest" description="Disordered" evidence="2">
    <location>
        <begin position="82"/>
        <end position="114"/>
    </location>
</feature>
<proteinExistence type="predicted"/>
<feature type="non-terminal residue" evidence="3">
    <location>
        <position position="1"/>
    </location>
</feature>
<gene>
    <name evidence="3" type="ORF">GPM918_LOCUS45528</name>
    <name evidence="4" type="ORF">SRO942_LOCUS48103</name>
</gene>
<comment type="caution">
    <text evidence="3">The sequence shown here is derived from an EMBL/GenBank/DDBJ whole genome shotgun (WGS) entry which is preliminary data.</text>
</comment>
<feature type="compositionally biased region" description="Basic and acidic residues" evidence="2">
    <location>
        <begin position="104"/>
        <end position="114"/>
    </location>
</feature>
<protein>
    <submittedName>
        <fullName evidence="3">Uncharacterized protein</fullName>
    </submittedName>
</protein>
<dbReference type="Proteomes" id="UP000681722">
    <property type="component" value="Unassembled WGS sequence"/>
</dbReference>
<accession>A0A816EDH5</accession>
<reference evidence="3" key="1">
    <citation type="submission" date="2021-02" db="EMBL/GenBank/DDBJ databases">
        <authorList>
            <person name="Nowell W R."/>
        </authorList>
    </citation>
    <scope>NUCLEOTIDE SEQUENCE</scope>
</reference>
<keyword evidence="5" id="KW-1185">Reference proteome</keyword>
<name>A0A816EDH5_9BILA</name>
<evidence type="ECO:0000313" key="5">
    <source>
        <dbReference type="Proteomes" id="UP000663829"/>
    </source>
</evidence>
<keyword evidence="1" id="KW-0175">Coiled coil</keyword>
<dbReference type="EMBL" id="CAJNOQ010051564">
    <property type="protein sequence ID" value="CAF1651282.1"/>
    <property type="molecule type" value="Genomic_DNA"/>
</dbReference>
<evidence type="ECO:0000256" key="2">
    <source>
        <dbReference type="SAM" id="MobiDB-lite"/>
    </source>
</evidence>